<reference evidence="1" key="1">
    <citation type="submission" date="2016-10" db="EMBL/GenBank/DDBJ databases">
        <authorList>
            <person name="de Groot N.N."/>
        </authorList>
    </citation>
    <scope>NUCLEOTIDE SEQUENCE [LARGE SCALE GENOMIC DNA]</scope>
    <source>
        <strain evidence="1">Nv1</strain>
    </source>
</reference>
<evidence type="ECO:0000313" key="1">
    <source>
        <dbReference type="EMBL" id="SEK29927.1"/>
    </source>
</evidence>
<accession>A0A1H7FXF2</accession>
<dbReference type="STRING" id="1233.SAMN05216387_10196"/>
<keyword evidence="2" id="KW-1185">Reference proteome</keyword>
<organism evidence="1 2">
    <name type="scientific">Nitrosovibrio tenuis</name>
    <dbReference type="NCBI Taxonomy" id="1233"/>
    <lineage>
        <taxon>Bacteria</taxon>
        <taxon>Pseudomonadati</taxon>
        <taxon>Pseudomonadota</taxon>
        <taxon>Betaproteobacteria</taxon>
        <taxon>Nitrosomonadales</taxon>
        <taxon>Nitrosomonadaceae</taxon>
        <taxon>Nitrosovibrio</taxon>
    </lineage>
</organism>
<name>A0A1H7FXF2_9PROT</name>
<evidence type="ECO:0000313" key="2">
    <source>
        <dbReference type="Proteomes" id="UP000198620"/>
    </source>
</evidence>
<protein>
    <submittedName>
        <fullName evidence="1">Uncharacterized protein</fullName>
    </submittedName>
</protein>
<dbReference type="EMBL" id="FOBH01000001">
    <property type="protein sequence ID" value="SEK29927.1"/>
    <property type="molecule type" value="Genomic_DNA"/>
</dbReference>
<dbReference type="AlphaFoldDB" id="A0A1H7FXF2"/>
<gene>
    <name evidence="1" type="ORF">SAMN05216387_10196</name>
</gene>
<dbReference type="Proteomes" id="UP000198620">
    <property type="component" value="Unassembled WGS sequence"/>
</dbReference>
<proteinExistence type="predicted"/>
<sequence length="153" mass="17628">MYPCVKGMFSSFQKAFFDLHWDDWLGSVYFTKRSMFLVAPLEIPAGAVLHAQKKGYSNIMPLIYRISTASLGLFNRWSEYIQSEKHPYLIPRITKRKHPFHLAGMTVRRSVDQSGLTSSISFPRKYCKSTLSEILTFRSNGDSLSDYPIYKAN</sequence>